<dbReference type="AlphaFoldDB" id="A0AAV1WM81"/>
<dbReference type="Pfam" id="PF03140">
    <property type="entry name" value="DUF247"/>
    <property type="match status" value="1"/>
</dbReference>
<reference evidence="2 3" key="1">
    <citation type="submission" date="2024-03" db="EMBL/GenBank/DDBJ databases">
        <authorList>
            <person name="Martinez-Hernandez J."/>
        </authorList>
    </citation>
    <scope>NUCLEOTIDE SEQUENCE [LARGE SCALE GENOMIC DNA]</scope>
</reference>
<evidence type="ECO:0000256" key="1">
    <source>
        <dbReference type="SAM" id="Phobius"/>
    </source>
</evidence>
<keyword evidence="1" id="KW-1133">Transmembrane helix</keyword>
<accession>A0AAV1WM81</accession>
<name>A0AAV1WM81_LUPLU</name>
<dbReference type="EMBL" id="CAXHTB010000008">
    <property type="protein sequence ID" value="CAL0310506.1"/>
    <property type="molecule type" value="Genomic_DNA"/>
</dbReference>
<keyword evidence="1" id="KW-0812">Transmembrane</keyword>
<evidence type="ECO:0000313" key="2">
    <source>
        <dbReference type="EMBL" id="CAL0310506.1"/>
    </source>
</evidence>
<gene>
    <name evidence="2" type="ORF">LLUT_LOCUS11566</name>
</gene>
<dbReference type="PANTHER" id="PTHR31170">
    <property type="entry name" value="BNAC04G53230D PROTEIN"/>
    <property type="match status" value="1"/>
</dbReference>
<dbReference type="InterPro" id="IPR004158">
    <property type="entry name" value="DUF247_pln"/>
</dbReference>
<dbReference type="Proteomes" id="UP001497480">
    <property type="component" value="Unassembled WGS sequence"/>
</dbReference>
<protein>
    <submittedName>
        <fullName evidence="2">Uncharacterized protein</fullName>
    </submittedName>
</protein>
<organism evidence="2 3">
    <name type="scientific">Lupinus luteus</name>
    <name type="common">European yellow lupine</name>
    <dbReference type="NCBI Taxonomy" id="3873"/>
    <lineage>
        <taxon>Eukaryota</taxon>
        <taxon>Viridiplantae</taxon>
        <taxon>Streptophyta</taxon>
        <taxon>Embryophyta</taxon>
        <taxon>Tracheophyta</taxon>
        <taxon>Spermatophyta</taxon>
        <taxon>Magnoliopsida</taxon>
        <taxon>eudicotyledons</taxon>
        <taxon>Gunneridae</taxon>
        <taxon>Pentapetalae</taxon>
        <taxon>rosids</taxon>
        <taxon>fabids</taxon>
        <taxon>Fabales</taxon>
        <taxon>Fabaceae</taxon>
        <taxon>Papilionoideae</taxon>
        <taxon>50 kb inversion clade</taxon>
        <taxon>genistoids sensu lato</taxon>
        <taxon>core genistoids</taxon>
        <taxon>Genisteae</taxon>
        <taxon>Lupinus</taxon>
    </lineage>
</organism>
<feature type="transmembrane region" description="Helical" evidence="1">
    <location>
        <begin position="457"/>
        <end position="481"/>
    </location>
</feature>
<keyword evidence="3" id="KW-1185">Reference proteome</keyword>
<proteinExistence type="predicted"/>
<evidence type="ECO:0000313" key="3">
    <source>
        <dbReference type="Proteomes" id="UP001497480"/>
    </source>
</evidence>
<dbReference type="PANTHER" id="PTHR31170:SF21">
    <property type="match status" value="1"/>
</dbReference>
<comment type="caution">
    <text evidence="2">The sequence shown here is derived from an EMBL/GenBank/DDBJ whole genome shotgun (WGS) entry which is preliminary data.</text>
</comment>
<keyword evidence="1" id="KW-0472">Membrane</keyword>
<sequence length="484" mass="55848">MEEEPNYHVIDTERLAASMYDKINNGPIILSKGACRFSYSIFMVPQVLKDANPEAYQPEVVSIGPYHHGHNRLKMIEEVKWHYLRSLLSRTKTSLEYLLKAMVSLESKARECYSKTITLSTRDFIEMMVLDGCFLIELFRKVAGLVSFEEDDPLVTMAGILPFLCSDFLLLENQIPFFILERLFELPEVLGEDLTLSSIAIKFFNNSMCMPKDILDQKSSWVGNHLLDLVRTCFIPSDLNNEAMGTPRHVIKDDRVKSRCPWNHINYLKVCIAPFTSCCLLVRKVRTRFIPSHKKEEAMDKSTTPMIHCVSKLQRAGIIVTPGNNNDSILQVKFKHGIIQMPTITMDVSMCSFLLNCVAFEECYCYYKHFTTYLTLLDYLIKTPKDVEYLCDRNVIVNNLGTEEQVASFINNTGREFVTHLDCGYLYDLFKEVHTYYGKRRHVHWASFKSTYFDTPWSFISVLAAFVLLVLTAMQTFFAAYQSF</sequence>